<evidence type="ECO:0000256" key="1">
    <source>
        <dbReference type="ARBA" id="ARBA00022572"/>
    </source>
</evidence>
<sequence>MTAIALLFVVCTLLTRAQKLDLNSCKLSHSGVDYRGTIARSFSGPRCRFWDSKKARTESITDADFPDGSRKAAANRCRNPTGQRLGPWCYTKDPSLASDVCDVPLCAAKECRLTGAGVEYAGDVARASAGQPCLEWAGIGKYRRDNPAVLAKLSGRLFPDASVRWAGRKCRNPDGWAGGPWCYVKSTLPVTSRLSNNRHLEVKRRLANNRLSEAGAAGTRVTRAHCDVPACEPRNCTVFTTYSAAAHSDYTELPPAPPSFRFAVKLWDPTDWQTATARLAFSLLAGPATGRQQLERRTGFELVLSNGDTHFTGFERDAERVPGLLTAANWTELRVTWGDDYLTLLREGRKKPVLVQDFPRGTRGRNGRVEVRAYAVSGRRVLWSVPACGDDCPVHTASAETFSRVWAVRHSPTGPSAQVFVRSRRPVCLLFRGAPAAEVPDLRVCVDHGNDSYVAYRRGADANVLRLKQAPWPLQRWRVCNPATLLRIQRNTRYISTRDRTPVYPRGYSIPRVTVPSTLEVGGTIKAFSEGVRHRPQVSSGKLLSWWSWRELSVTLSSSTGLLSVWARSLSGPGVAVLETEVPEDVRGPLWFGVAPLEGVALFTLFCVPKDPGPPMPPECHRPGSTAPYAGSEWTTATGLPCLPWSAPDLTLPEDLRDDALFPDGSREAALDRCRNVGMATPFCFAAPPPGPDGDGVPAPWPCAVRECRAAHCRLAGTANDYMGARNVSRAGRACEPWAVAAPPSLSNGSLYPEQDVKEASNFCRNPSRSVAGAWCFTADTTNSTAADLCDIRDCAKPEECTIIYRGGAPEKGGGGLYILPTWRMVRLAFSLKEWNPEMADGIVFDLRPSVDTDKDGFHRLAIGAAKNEKITFAFVDAQGREELLNSKTVPHIVSAGQWASLWLRFAPGRVLLGQQGVETPIFDWPYKQGEKFVPTALRYQSVQRHPIGLHLDCPNSDCPIQRVDSDAFTSLFPLNAWRPQHDGRAQLQLAMQGSGVALVALYGLPEDPPSVFRLERNAVSLSRGNRTLEHVALAGAPVLVDKKWAYIHISLQNNKVVLRRNGSELLAWPGTLPAYLFSVGAARGTGAVSWAVNCVPADLSGEAVHGAWSPWSPWSCSAPCGGGHGQRTRTCTHPAPNILGRPCAGASSVHGPCSEWACGRLSPGGLQRARAALLRPPARQLRARPGARLQLRCHAQAQAVREEAPRARIVWIANSDRVLPEEGRVEVSEDAVVVRRADAGDSGSWACVALVGPLSVLIAVMGHGGHGHQDGAPHGLQHAAAASARLVLRVWAVAVRASRAGRRTLPLRLRCGALQLARLYDQLHVSWTLNGRLYKLTNL</sequence>
<feature type="domain" description="Kringle" evidence="5">
    <location>
        <begin position="30"/>
        <end position="106"/>
    </location>
</feature>
<evidence type="ECO:0000256" key="2">
    <source>
        <dbReference type="ARBA" id="ARBA00023157"/>
    </source>
</evidence>
<dbReference type="Gene3D" id="2.40.20.10">
    <property type="entry name" value="Plasminogen Kringle 4"/>
    <property type="match status" value="4"/>
</dbReference>
<proteinExistence type="predicted"/>
<dbReference type="InterPro" id="IPR050759">
    <property type="entry name" value="Serine_protease_kringle"/>
</dbReference>
<keyword evidence="4" id="KW-0732">Signal</keyword>
<dbReference type="InterPro" id="IPR013806">
    <property type="entry name" value="Kringle-like"/>
</dbReference>
<dbReference type="InterPro" id="IPR000884">
    <property type="entry name" value="TSP1_rpt"/>
</dbReference>
<feature type="signal peptide" evidence="4">
    <location>
        <begin position="1"/>
        <end position="17"/>
    </location>
</feature>
<evidence type="ECO:0000313" key="8">
    <source>
        <dbReference type="Proteomes" id="UP001219518"/>
    </source>
</evidence>
<keyword evidence="2" id="KW-1015">Disulfide bond</keyword>
<dbReference type="FunFam" id="2.20.100.10:FF:000001">
    <property type="entry name" value="semaphorin-5A isoform X1"/>
    <property type="match status" value="1"/>
</dbReference>
<dbReference type="Proteomes" id="UP001219518">
    <property type="component" value="Unassembled WGS sequence"/>
</dbReference>
<evidence type="ECO:0000259" key="5">
    <source>
        <dbReference type="PROSITE" id="PS50070"/>
    </source>
</evidence>
<dbReference type="InterPro" id="IPR000001">
    <property type="entry name" value="Kringle"/>
</dbReference>
<dbReference type="InterPro" id="IPR036383">
    <property type="entry name" value="TSP1_rpt_sf"/>
</dbReference>
<dbReference type="SUPFAM" id="SSF57440">
    <property type="entry name" value="Kringle-like"/>
    <property type="match status" value="3"/>
</dbReference>
<dbReference type="Gene3D" id="2.20.100.10">
    <property type="entry name" value="Thrombospondin type-1 (TSP1) repeat"/>
    <property type="match status" value="1"/>
</dbReference>
<name>A0AAE1LS84_9NEOP</name>
<evidence type="ECO:0000256" key="4">
    <source>
        <dbReference type="SAM" id="SignalP"/>
    </source>
</evidence>
<dbReference type="InterPro" id="IPR038178">
    <property type="entry name" value="Kringle_sf"/>
</dbReference>
<evidence type="ECO:0000313" key="7">
    <source>
        <dbReference type="EMBL" id="KAK3930168.1"/>
    </source>
</evidence>
<dbReference type="EMBL" id="JAHWGI010001411">
    <property type="protein sequence ID" value="KAK3930168.1"/>
    <property type="molecule type" value="Genomic_DNA"/>
</dbReference>
<dbReference type="PROSITE" id="PS00021">
    <property type="entry name" value="KRINGLE_1"/>
    <property type="match status" value="1"/>
</dbReference>
<dbReference type="InterPro" id="IPR007110">
    <property type="entry name" value="Ig-like_dom"/>
</dbReference>
<dbReference type="InterPro" id="IPR018056">
    <property type="entry name" value="Kringle_CS"/>
</dbReference>
<dbReference type="PROSITE" id="PS50070">
    <property type="entry name" value="KRINGLE_2"/>
    <property type="match status" value="3"/>
</dbReference>
<keyword evidence="8" id="KW-1185">Reference proteome</keyword>
<feature type="domain" description="Kringle" evidence="5">
    <location>
        <begin position="113"/>
        <end position="231"/>
    </location>
</feature>
<dbReference type="SMART" id="SM00130">
    <property type="entry name" value="KR"/>
    <property type="match status" value="3"/>
</dbReference>
<feature type="chain" id="PRO_5042108498" evidence="4">
    <location>
        <begin position="18"/>
        <end position="1340"/>
    </location>
</feature>
<comment type="caution">
    <text evidence="3">Lacks conserved residue(s) required for the propagation of feature annotation.</text>
</comment>
<dbReference type="Pfam" id="PF00090">
    <property type="entry name" value="TSP_1"/>
    <property type="match status" value="1"/>
</dbReference>
<feature type="domain" description="Kringle" evidence="5">
    <location>
        <begin position="717"/>
        <end position="795"/>
    </location>
</feature>
<evidence type="ECO:0000256" key="3">
    <source>
        <dbReference type="PROSITE-ProRule" id="PRU00121"/>
    </source>
</evidence>
<protein>
    <submittedName>
        <fullName evidence="7">Plasminogen</fullName>
    </submittedName>
</protein>
<keyword evidence="1 3" id="KW-0420">Kringle</keyword>
<evidence type="ECO:0000259" key="6">
    <source>
        <dbReference type="PROSITE" id="PS50835"/>
    </source>
</evidence>
<dbReference type="PROSITE" id="PS50092">
    <property type="entry name" value="TSP1"/>
    <property type="match status" value="1"/>
</dbReference>
<organism evidence="7 8">
    <name type="scientific">Frankliniella fusca</name>
    <dbReference type="NCBI Taxonomy" id="407009"/>
    <lineage>
        <taxon>Eukaryota</taxon>
        <taxon>Metazoa</taxon>
        <taxon>Ecdysozoa</taxon>
        <taxon>Arthropoda</taxon>
        <taxon>Hexapoda</taxon>
        <taxon>Insecta</taxon>
        <taxon>Pterygota</taxon>
        <taxon>Neoptera</taxon>
        <taxon>Paraneoptera</taxon>
        <taxon>Thysanoptera</taxon>
        <taxon>Terebrantia</taxon>
        <taxon>Thripoidea</taxon>
        <taxon>Thripidae</taxon>
        <taxon>Frankliniella</taxon>
    </lineage>
</organism>
<reference evidence="7" key="2">
    <citation type="journal article" date="2023" name="BMC Genomics">
        <title>Pest status, molecular evolution, and epigenetic factors derived from the genome assembly of Frankliniella fusca, a thysanopteran phytovirus vector.</title>
        <authorList>
            <person name="Catto M.A."/>
            <person name="Labadie P.E."/>
            <person name="Jacobson A.L."/>
            <person name="Kennedy G.G."/>
            <person name="Srinivasan R."/>
            <person name="Hunt B.G."/>
        </authorList>
    </citation>
    <scope>NUCLEOTIDE SEQUENCE</scope>
    <source>
        <strain evidence="7">PL_HMW_Pooled</strain>
    </source>
</reference>
<dbReference type="PANTHER" id="PTHR24261:SF7">
    <property type="entry name" value="KRINGLE DOMAIN-CONTAINING PROTEIN"/>
    <property type="match status" value="1"/>
</dbReference>
<reference evidence="7" key="1">
    <citation type="submission" date="2021-07" db="EMBL/GenBank/DDBJ databases">
        <authorList>
            <person name="Catto M.A."/>
            <person name="Jacobson A."/>
            <person name="Kennedy G."/>
            <person name="Labadie P."/>
            <person name="Hunt B.G."/>
            <person name="Srinivasan R."/>
        </authorList>
    </citation>
    <scope>NUCLEOTIDE SEQUENCE</scope>
    <source>
        <strain evidence="7">PL_HMW_Pooled</strain>
        <tissue evidence="7">Head</tissue>
    </source>
</reference>
<dbReference type="SUPFAM" id="SSF82895">
    <property type="entry name" value="TSP-1 type 1 repeat"/>
    <property type="match status" value="1"/>
</dbReference>
<dbReference type="PANTHER" id="PTHR24261">
    <property type="entry name" value="PLASMINOGEN-RELATED"/>
    <property type="match status" value="1"/>
</dbReference>
<accession>A0AAE1LS84</accession>
<comment type="caution">
    <text evidence="7">The sequence shown here is derived from an EMBL/GenBank/DDBJ whole genome shotgun (WGS) entry which is preliminary data.</text>
</comment>
<gene>
    <name evidence="7" type="ORF">KUF71_004902</name>
</gene>
<dbReference type="Pfam" id="PF00051">
    <property type="entry name" value="Kringle"/>
    <property type="match status" value="2"/>
</dbReference>
<feature type="domain" description="Ig-like" evidence="6">
    <location>
        <begin position="1177"/>
        <end position="1250"/>
    </location>
</feature>
<dbReference type="PROSITE" id="PS50835">
    <property type="entry name" value="IG_LIKE"/>
    <property type="match status" value="1"/>
</dbReference>